<feature type="chain" id="PRO_5047022272" evidence="1">
    <location>
        <begin position="22"/>
        <end position="407"/>
    </location>
</feature>
<dbReference type="Pfam" id="PF01547">
    <property type="entry name" value="SBP_bac_1"/>
    <property type="match status" value="1"/>
</dbReference>
<protein>
    <submittedName>
        <fullName evidence="2">Extracellular solute-binding protein</fullName>
    </submittedName>
</protein>
<name>A0ABU2DTV5_9MICC</name>
<keyword evidence="3" id="KW-1185">Reference proteome</keyword>
<dbReference type="PANTHER" id="PTHR43649">
    <property type="entry name" value="ARABINOSE-BINDING PROTEIN-RELATED"/>
    <property type="match status" value="1"/>
</dbReference>
<gene>
    <name evidence="2" type="ORF">RIL96_10205</name>
</gene>
<dbReference type="EMBL" id="JAVKGR010000013">
    <property type="protein sequence ID" value="MDR8019934.1"/>
    <property type="molecule type" value="Genomic_DNA"/>
</dbReference>
<organism evidence="2 3">
    <name type="scientific">Nesterenkonia aerolata</name>
    <dbReference type="NCBI Taxonomy" id="3074079"/>
    <lineage>
        <taxon>Bacteria</taxon>
        <taxon>Bacillati</taxon>
        <taxon>Actinomycetota</taxon>
        <taxon>Actinomycetes</taxon>
        <taxon>Micrococcales</taxon>
        <taxon>Micrococcaceae</taxon>
        <taxon>Nesterenkonia</taxon>
    </lineage>
</organism>
<reference evidence="2 3" key="1">
    <citation type="submission" date="2023-09" db="EMBL/GenBank/DDBJ databases">
        <title>Description of three actinobacteria isolated from air of manufacturing shop in a pharmaceutical factory.</title>
        <authorList>
            <person name="Zhang D.-F."/>
        </authorList>
    </citation>
    <scope>NUCLEOTIDE SEQUENCE [LARGE SCALE GENOMIC DNA]</scope>
    <source>
        <strain evidence="2 3">LY-0111</strain>
    </source>
</reference>
<keyword evidence="1" id="KW-0732">Signal</keyword>
<dbReference type="SUPFAM" id="SSF53850">
    <property type="entry name" value="Periplasmic binding protein-like II"/>
    <property type="match status" value="1"/>
</dbReference>
<proteinExistence type="predicted"/>
<sequence>MNRTTKTATALVAASALGLVACGNDDGGGDDGDVQLTMLAASYSDQTGELWEEVISGFEEDNPGVTIELEMQSWENINDVITTRIQGNQAPDILSIDAFADYADDGLLYSADEILSDETVDDFQETFVENASMDGEQYGFPLLASARALFVNDDLLEEAGVEAPSTWDELYDAAEAVTEETDAYGYGLPLGSEEAQAEAGLWFFGAGGGYGDENELTVDSPENIEAAEFMQSLAEDGLTQPDAGATQRTPMLDQFIQGQFGMAMGLPQVIGMIEERNPDLNYSIHDIPTQDGEQVTLGVADHLMAFRNDEDKGEEIGAFIDHFYQPENYVEFIDAEGFLPSTVSGAEQTENEDVAPFADLLPEAQFYPSVNPAWADAQAAIQAQMGRIASGDDPADVLAEIQAEAGE</sequence>
<dbReference type="RefSeq" id="WP_310548921.1">
    <property type="nucleotide sequence ID" value="NZ_JAVKGR010000013.1"/>
</dbReference>
<dbReference type="Gene3D" id="3.40.190.10">
    <property type="entry name" value="Periplasmic binding protein-like II"/>
    <property type="match status" value="2"/>
</dbReference>
<evidence type="ECO:0000256" key="1">
    <source>
        <dbReference type="SAM" id="SignalP"/>
    </source>
</evidence>
<dbReference type="PROSITE" id="PS51257">
    <property type="entry name" value="PROKAR_LIPOPROTEIN"/>
    <property type="match status" value="1"/>
</dbReference>
<evidence type="ECO:0000313" key="3">
    <source>
        <dbReference type="Proteomes" id="UP001251870"/>
    </source>
</evidence>
<dbReference type="InterPro" id="IPR006059">
    <property type="entry name" value="SBP"/>
</dbReference>
<accession>A0ABU2DTV5</accession>
<feature type="signal peptide" evidence="1">
    <location>
        <begin position="1"/>
        <end position="21"/>
    </location>
</feature>
<dbReference type="InterPro" id="IPR050490">
    <property type="entry name" value="Bact_solute-bd_prot1"/>
</dbReference>
<dbReference type="Proteomes" id="UP001251870">
    <property type="component" value="Unassembled WGS sequence"/>
</dbReference>
<comment type="caution">
    <text evidence="2">The sequence shown here is derived from an EMBL/GenBank/DDBJ whole genome shotgun (WGS) entry which is preliminary data.</text>
</comment>
<dbReference type="PANTHER" id="PTHR43649:SF30">
    <property type="entry name" value="ABC TRANSPORTER SUBSTRATE-BINDING PROTEIN"/>
    <property type="match status" value="1"/>
</dbReference>
<evidence type="ECO:0000313" key="2">
    <source>
        <dbReference type="EMBL" id="MDR8019934.1"/>
    </source>
</evidence>